<gene>
    <name evidence="6" type="ORF">BJ984_000687</name>
</gene>
<dbReference type="Proteomes" id="UP000549913">
    <property type="component" value="Unassembled WGS sequence"/>
</dbReference>
<dbReference type="Pfam" id="PF13180">
    <property type="entry name" value="PDZ_2"/>
    <property type="match status" value="1"/>
</dbReference>
<dbReference type="InterPro" id="IPR036034">
    <property type="entry name" value="PDZ_sf"/>
</dbReference>
<evidence type="ECO:0000313" key="6">
    <source>
        <dbReference type="EMBL" id="NYD69529.1"/>
    </source>
</evidence>
<proteinExistence type="predicted"/>
<dbReference type="SUPFAM" id="SSF50494">
    <property type="entry name" value="Trypsin-like serine proteases"/>
    <property type="match status" value="1"/>
</dbReference>
<protein>
    <submittedName>
        <fullName evidence="6">S1-C subfamily serine protease</fullName>
    </submittedName>
</protein>
<evidence type="ECO:0000313" key="7">
    <source>
        <dbReference type="Proteomes" id="UP000549913"/>
    </source>
</evidence>
<keyword evidence="1 6" id="KW-0645">Protease</keyword>
<dbReference type="InterPro" id="IPR051201">
    <property type="entry name" value="Chloro_Bact_Ser_Proteases"/>
</dbReference>
<feature type="transmembrane region" description="Helical" evidence="4">
    <location>
        <begin position="48"/>
        <end position="71"/>
    </location>
</feature>
<evidence type="ECO:0000256" key="3">
    <source>
        <dbReference type="SAM" id="MobiDB-lite"/>
    </source>
</evidence>
<dbReference type="GO" id="GO:0006508">
    <property type="term" value="P:proteolysis"/>
    <property type="evidence" value="ECO:0007669"/>
    <property type="project" value="UniProtKB-KW"/>
</dbReference>
<keyword evidence="4" id="KW-1133">Transmembrane helix</keyword>
<dbReference type="EMBL" id="JACCBM010000001">
    <property type="protein sequence ID" value="NYD69529.1"/>
    <property type="molecule type" value="Genomic_DNA"/>
</dbReference>
<name>A0A852SLW2_9MICO</name>
<keyword evidence="7" id="KW-1185">Reference proteome</keyword>
<sequence length="428" mass="41168">MTDTDPRDLPPRLIAHTADGPVHFAQPAPPTPSVPNRAARRRSRRGRVAIVSSLAAFGAATLLIVGGASYASGLAAATASAGTAPTGTSSTTVLDLPSSQVPGYGYSSPYGRGTGSGTGSGTSTQTSAVAATAAQTAGVVTIVSDLGYQGAQSAGTGIVLTSDGMILTNNHVIEGSTSIRVTDELTGESYSATVVGTDKTHDIAVLQLDGASGLTTAALDTSGALAAGDAVTAVGNAQGTGGLVAAAGAVAALEQTITTQSEYGISGETLDGLIRIDADIVSGDSGGPLLDADGEVVGIDTAASSGTADITGFAIPIEDALDIVAQIEAGADTATIEIGYPGFLGIGVADTGAGAGVASVIEGTPAATAGLVAGDVITAVNGTAVASAEELTSVLGGMEPGETVTLAVTTASGTSGTVDVTLIAGPAA</sequence>
<reference evidence="6 7" key="1">
    <citation type="submission" date="2020-07" db="EMBL/GenBank/DDBJ databases">
        <title>Sequencing the genomes of 1000 actinobacteria strains.</title>
        <authorList>
            <person name="Klenk H.-P."/>
        </authorList>
    </citation>
    <scope>NUCLEOTIDE SEQUENCE [LARGE SCALE GENOMIC DNA]</scope>
    <source>
        <strain evidence="6 7">DSM 26474</strain>
    </source>
</reference>
<dbReference type="PROSITE" id="PS50106">
    <property type="entry name" value="PDZ"/>
    <property type="match status" value="1"/>
</dbReference>
<dbReference type="PRINTS" id="PR00834">
    <property type="entry name" value="PROTEASES2C"/>
</dbReference>
<evidence type="ECO:0000259" key="5">
    <source>
        <dbReference type="PROSITE" id="PS50106"/>
    </source>
</evidence>
<dbReference type="InterPro" id="IPR001940">
    <property type="entry name" value="Peptidase_S1C"/>
</dbReference>
<feature type="region of interest" description="Disordered" evidence="3">
    <location>
        <begin position="104"/>
        <end position="124"/>
    </location>
</feature>
<evidence type="ECO:0000256" key="2">
    <source>
        <dbReference type="ARBA" id="ARBA00022801"/>
    </source>
</evidence>
<dbReference type="SUPFAM" id="SSF50156">
    <property type="entry name" value="PDZ domain-like"/>
    <property type="match status" value="1"/>
</dbReference>
<dbReference type="SMART" id="SM00228">
    <property type="entry name" value="PDZ"/>
    <property type="match status" value="1"/>
</dbReference>
<dbReference type="PANTHER" id="PTHR43343:SF3">
    <property type="entry name" value="PROTEASE DO-LIKE 8, CHLOROPLASTIC"/>
    <property type="match status" value="1"/>
</dbReference>
<dbReference type="Pfam" id="PF13365">
    <property type="entry name" value="Trypsin_2"/>
    <property type="match status" value="1"/>
</dbReference>
<dbReference type="CDD" id="cd06779">
    <property type="entry name" value="cpPDZ_Deg_HtrA-like"/>
    <property type="match status" value="1"/>
</dbReference>
<dbReference type="Gene3D" id="2.40.10.120">
    <property type="match status" value="1"/>
</dbReference>
<dbReference type="GO" id="GO:0004252">
    <property type="term" value="F:serine-type endopeptidase activity"/>
    <property type="evidence" value="ECO:0007669"/>
    <property type="project" value="InterPro"/>
</dbReference>
<dbReference type="RefSeq" id="WP_179546845.1">
    <property type="nucleotide sequence ID" value="NZ_BSEW01000001.1"/>
</dbReference>
<dbReference type="InterPro" id="IPR001478">
    <property type="entry name" value="PDZ"/>
</dbReference>
<feature type="domain" description="PDZ" evidence="5">
    <location>
        <begin position="333"/>
        <end position="412"/>
    </location>
</feature>
<accession>A0A852SLW2</accession>
<dbReference type="AlphaFoldDB" id="A0A852SLW2"/>
<dbReference type="Gene3D" id="2.30.42.10">
    <property type="match status" value="1"/>
</dbReference>
<organism evidence="6 7">
    <name type="scientific">Herbiconiux flava</name>
    <dbReference type="NCBI Taxonomy" id="881268"/>
    <lineage>
        <taxon>Bacteria</taxon>
        <taxon>Bacillati</taxon>
        <taxon>Actinomycetota</taxon>
        <taxon>Actinomycetes</taxon>
        <taxon>Micrococcales</taxon>
        <taxon>Microbacteriaceae</taxon>
        <taxon>Herbiconiux</taxon>
    </lineage>
</organism>
<keyword evidence="4" id="KW-0472">Membrane</keyword>
<dbReference type="PANTHER" id="PTHR43343">
    <property type="entry name" value="PEPTIDASE S12"/>
    <property type="match status" value="1"/>
</dbReference>
<keyword evidence="4" id="KW-0812">Transmembrane</keyword>
<keyword evidence="2" id="KW-0378">Hydrolase</keyword>
<dbReference type="InterPro" id="IPR009003">
    <property type="entry name" value="Peptidase_S1_PA"/>
</dbReference>
<comment type="caution">
    <text evidence="6">The sequence shown here is derived from an EMBL/GenBank/DDBJ whole genome shotgun (WGS) entry which is preliminary data.</text>
</comment>
<evidence type="ECO:0000256" key="4">
    <source>
        <dbReference type="SAM" id="Phobius"/>
    </source>
</evidence>
<evidence type="ECO:0000256" key="1">
    <source>
        <dbReference type="ARBA" id="ARBA00022670"/>
    </source>
</evidence>
<feature type="region of interest" description="Disordered" evidence="3">
    <location>
        <begin position="21"/>
        <end position="42"/>
    </location>
</feature>